<evidence type="ECO:0000313" key="1">
    <source>
        <dbReference type="EMBL" id="KIA77583.1"/>
    </source>
</evidence>
<dbReference type="RefSeq" id="WP_039377105.1">
    <property type="nucleotide sequence ID" value="NZ_JSAM01000073.1"/>
</dbReference>
<sequence>MKITENHINSFNLESLSNFKSIAVKGNEIRVFENKVDKALKIKNHKNSVRSSRNHWFNAFSRKRPKN</sequence>
<reference evidence="1 2" key="1">
    <citation type="journal article" date="2014" name="Mol. Biol. Evol.">
        <title>Massive expansion of Ubiquitination-related gene families within the Chlamydiae.</title>
        <authorList>
            <person name="Domman D."/>
            <person name="Collingro A."/>
            <person name="Lagkouvardos I."/>
            <person name="Gehre L."/>
            <person name="Weinmaier T."/>
            <person name="Rattei T."/>
            <person name="Subtil A."/>
            <person name="Horn M."/>
        </authorList>
    </citation>
    <scope>NUCLEOTIDE SEQUENCE [LARGE SCALE GENOMIC DNA]</scope>
    <source>
        <strain evidence="1 2">OEW1</strain>
    </source>
</reference>
<dbReference type="AlphaFoldDB" id="A0A0C1EC19"/>
<evidence type="ECO:0000313" key="2">
    <source>
        <dbReference type="Proteomes" id="UP000031307"/>
    </source>
</evidence>
<accession>A0A0C1EC19</accession>
<comment type="caution">
    <text evidence="1">The sequence shown here is derived from an EMBL/GenBank/DDBJ whole genome shotgun (WGS) entry which is preliminary data.</text>
</comment>
<organism evidence="1 2">
    <name type="scientific">Parachlamydia acanthamoebae</name>
    <dbReference type="NCBI Taxonomy" id="83552"/>
    <lineage>
        <taxon>Bacteria</taxon>
        <taxon>Pseudomonadati</taxon>
        <taxon>Chlamydiota</taxon>
        <taxon>Chlamydiia</taxon>
        <taxon>Parachlamydiales</taxon>
        <taxon>Parachlamydiaceae</taxon>
        <taxon>Parachlamydia</taxon>
    </lineage>
</organism>
<proteinExistence type="predicted"/>
<dbReference type="PATRIC" id="fig|83552.4.peg.1222"/>
<dbReference type="Proteomes" id="UP000031307">
    <property type="component" value="Unassembled WGS sequence"/>
</dbReference>
<dbReference type="EMBL" id="JSAM01000073">
    <property type="protein sequence ID" value="KIA77583.1"/>
    <property type="molecule type" value="Genomic_DNA"/>
</dbReference>
<name>A0A0C1EC19_9BACT</name>
<protein>
    <submittedName>
        <fullName evidence="1">Uncharacterized protein</fullName>
    </submittedName>
</protein>
<gene>
    <name evidence="1" type="ORF">DB43_GD00140</name>
</gene>